<feature type="domain" description="C2" evidence="20">
    <location>
        <begin position="767"/>
        <end position="889"/>
    </location>
</feature>
<dbReference type="FunFam" id="2.60.40.150:FF:000073">
    <property type="entry name" value="protein fantom isoform X1"/>
    <property type="match status" value="1"/>
</dbReference>
<evidence type="ECO:0000256" key="5">
    <source>
        <dbReference type="ARBA" id="ARBA00006042"/>
    </source>
</evidence>
<feature type="coiled-coil region" evidence="18">
    <location>
        <begin position="483"/>
        <end position="538"/>
    </location>
</feature>
<dbReference type="GO" id="GO:0032391">
    <property type="term" value="C:photoreceptor connecting cilium"/>
    <property type="evidence" value="ECO:0007669"/>
    <property type="project" value="TreeGrafter"/>
</dbReference>
<evidence type="ECO:0000256" key="10">
    <source>
        <dbReference type="ARBA" id="ARBA00023054"/>
    </source>
</evidence>
<evidence type="ECO:0000256" key="19">
    <source>
        <dbReference type="SAM" id="MobiDB-lite"/>
    </source>
</evidence>
<evidence type="ECO:0000313" key="22">
    <source>
        <dbReference type="RefSeq" id="XP_020840848.1"/>
    </source>
</evidence>
<dbReference type="SUPFAM" id="SSF49562">
    <property type="entry name" value="C2 domain (Calcium/lipid-binding domain, CaLB)"/>
    <property type="match status" value="2"/>
</dbReference>
<evidence type="ECO:0000256" key="16">
    <source>
        <dbReference type="ARBA" id="ARBA00078503"/>
    </source>
</evidence>
<name>A0A6P5K618_PHACI</name>
<dbReference type="AlphaFoldDB" id="A0A6P5K618"/>
<reference evidence="22" key="1">
    <citation type="submission" date="2025-08" db="UniProtKB">
        <authorList>
            <consortium name="RefSeq"/>
        </authorList>
    </citation>
    <scope>IDENTIFICATION</scope>
    <source>
        <tissue evidence="22">Spleen</tissue>
    </source>
</reference>
<dbReference type="GO" id="GO:0036064">
    <property type="term" value="C:ciliary basal body"/>
    <property type="evidence" value="ECO:0007669"/>
    <property type="project" value="UniProtKB-ARBA"/>
</dbReference>
<feature type="coiled-coil region" evidence="18">
    <location>
        <begin position="192"/>
        <end position="251"/>
    </location>
</feature>
<keyword evidence="21" id="KW-1185">Reference proteome</keyword>
<keyword evidence="8" id="KW-0677">Repeat</keyword>
<feature type="coiled-coil region" evidence="18">
    <location>
        <begin position="329"/>
        <end position="446"/>
    </location>
</feature>
<evidence type="ECO:0000256" key="18">
    <source>
        <dbReference type="SAM" id="Coils"/>
    </source>
</evidence>
<dbReference type="FunFam" id="2.60.40.150:FF:000075">
    <property type="entry name" value="protein fantom isoform X1"/>
    <property type="match status" value="1"/>
</dbReference>
<keyword evidence="7" id="KW-0963">Cytoplasm</keyword>
<dbReference type="Proteomes" id="UP000515140">
    <property type="component" value="Unplaced"/>
</dbReference>
<dbReference type="InterPro" id="IPR021656">
    <property type="entry name" value="C2-C2_1"/>
</dbReference>
<keyword evidence="11" id="KW-0969">Cilium</keyword>
<dbReference type="GO" id="GO:0009966">
    <property type="term" value="P:regulation of signal transduction"/>
    <property type="evidence" value="ECO:0007669"/>
    <property type="project" value="UniProtKB-ARBA"/>
</dbReference>
<evidence type="ECO:0000256" key="15">
    <source>
        <dbReference type="ARBA" id="ARBA00071893"/>
    </source>
</evidence>
<accession>A0A6P5K618</accession>
<dbReference type="Pfam" id="PF18111">
    <property type="entry name" value="RPGR1_C"/>
    <property type="match status" value="1"/>
</dbReference>
<dbReference type="CDD" id="cd00030">
    <property type="entry name" value="C2"/>
    <property type="match status" value="1"/>
</dbReference>
<comment type="function">
    <text evidence="14">Negatively regulates signaling through the G-protein coupled thromboxane A2 receptor (TBXA2R). May be involved in mechanisms like programmed cell death, craniofacial development, patterning of the limbs, and formation of the left-right axis. Involved in the organization of apical junctions; the function is proposed to implicate a NPHP1-4-8 module. Does not seem to be strictly required for ciliogenesis. Involved in establishment of planar cell polarity such as in cochlear sensory epithelium and is proposed to implicate stabilization of disheveled proteins. Involved in regulation of proteasomal activity at the primary cilium probably implicating association with PSDM2.</text>
</comment>
<evidence type="ECO:0000256" key="3">
    <source>
        <dbReference type="ARBA" id="ARBA00004430"/>
    </source>
</evidence>
<dbReference type="GO" id="GO:0005813">
    <property type="term" value="C:centrosome"/>
    <property type="evidence" value="ECO:0007669"/>
    <property type="project" value="UniProtKB-SubCell"/>
</dbReference>
<evidence type="ECO:0000256" key="9">
    <source>
        <dbReference type="ARBA" id="ARBA00022949"/>
    </source>
</evidence>
<dbReference type="SMART" id="SM00239">
    <property type="entry name" value="C2"/>
    <property type="match status" value="2"/>
</dbReference>
<keyword evidence="13" id="KW-0966">Cell projection</keyword>
<feature type="coiled-coil region" evidence="18">
    <location>
        <begin position="100"/>
        <end position="134"/>
    </location>
</feature>
<dbReference type="RefSeq" id="XP_020840848.1">
    <property type="nucleotide sequence ID" value="XM_020985189.1"/>
</dbReference>
<dbReference type="GO" id="GO:0005923">
    <property type="term" value="C:bicellular tight junction"/>
    <property type="evidence" value="ECO:0007669"/>
    <property type="project" value="UniProtKB-SubCell"/>
</dbReference>
<evidence type="ECO:0000256" key="4">
    <source>
        <dbReference type="ARBA" id="ARBA00004435"/>
    </source>
</evidence>
<feature type="region of interest" description="Disordered" evidence="19">
    <location>
        <begin position="165"/>
        <end position="186"/>
    </location>
</feature>
<dbReference type="InterPro" id="IPR035892">
    <property type="entry name" value="C2_domain_sf"/>
</dbReference>
<keyword evidence="9" id="KW-0965">Cell junction</keyword>
<dbReference type="InterPro" id="IPR000008">
    <property type="entry name" value="C2_dom"/>
</dbReference>
<proteinExistence type="inferred from homology"/>
<evidence type="ECO:0000256" key="6">
    <source>
        <dbReference type="ARBA" id="ARBA00022427"/>
    </source>
</evidence>
<dbReference type="GeneID" id="110207495"/>
<dbReference type="GO" id="GO:0031870">
    <property type="term" value="F:thromboxane A2 receptor binding"/>
    <property type="evidence" value="ECO:0007669"/>
    <property type="project" value="TreeGrafter"/>
</dbReference>
<dbReference type="GO" id="GO:0046548">
    <property type="term" value="P:retinal rod cell development"/>
    <property type="evidence" value="ECO:0007669"/>
    <property type="project" value="TreeGrafter"/>
</dbReference>
<evidence type="ECO:0000256" key="2">
    <source>
        <dbReference type="ARBA" id="ARBA00004300"/>
    </source>
</evidence>
<dbReference type="PANTHER" id="PTHR14240">
    <property type="entry name" value="RETINITIS PIGMENTOSA GTPASE REGULATOR-INTERACTING PROTEIN"/>
    <property type="match status" value="1"/>
</dbReference>
<dbReference type="Gene3D" id="2.60.40.150">
    <property type="entry name" value="C2 domain"/>
    <property type="match status" value="3"/>
</dbReference>
<dbReference type="Pfam" id="PF11618">
    <property type="entry name" value="C2-C2_1"/>
    <property type="match status" value="1"/>
</dbReference>
<dbReference type="InterPro" id="IPR041091">
    <property type="entry name" value="RPGRIP1_C"/>
</dbReference>
<dbReference type="PROSITE" id="PS50004">
    <property type="entry name" value="C2"/>
    <property type="match status" value="1"/>
</dbReference>
<comment type="similarity">
    <text evidence="5">Belongs to the RPGRIP1 family.</text>
</comment>
<dbReference type="PANTHER" id="PTHR14240:SF4">
    <property type="entry name" value="PROTEIN FANTOM"/>
    <property type="match status" value="1"/>
</dbReference>
<sequence length="1182" mass="136988">MSSPTDETAGDLPVKDTGPRLLGGLKVPWNSKSRQLVSRVSREELEDRFLRLHEENIVLKQHASKQEDKIKRMATKLIRLVNDKKRCERIGGGPKRQGRDVELEETIEQLQERVHELEKQNEGLRNKLISTKQQLQFQGHRHTPYNHVQSRINTGRRKVNEISDFQESPRKGTKLQDAVEAGTPQPSITGVKQRLLQEAREEIKALESLVETQRDQILDLEHMAEVLKTQMRRKENEYEASLLQLREQQATDQRSNIRENVELIKLNKQLMEKSNALTVMEGKYIQLQEKQRHLKASHDALLANGDELNLQLKEHRLKCFSLEKQLQSKSFVEKKVGELQDKINDLEREKELLKENYDKLYNSAFSVTHEEQWKLKEQQLKLQIAQLETAIKSDLADKNEILDRLKVERDQTEKLTQENKELQLHYLEHKQQLDELKNHMKFFSKESEIDMTEFSEALMLIKSRKEQKSGQLSFLEKVDGDINKDLEKSIRELQATHAETVQELEKTRNMLIMQHKINKDYQMEVEAVTQKLESFQQDYDLKIKQYVHLLDIRAARIRKLEAQLKDIAYGTKQYRFKPEIMPDDPVDEFNEAIHLERGENLFEIHISKLTLSSEAIQASGDQEPSTFCTYAFYDFELQTTPVVSGLHPVYNFTSQYLVHVNDFFLQYIQKNGVTLEVHQAYSTDYETVAACQLRFHEILEKNGRILGAANLVGIKGDIPHYGTIEYWVRLRVPMDQAIRLYRERAKALGYITSNFKRPEQMHQQIPKTADLSLTSDDNLNELHITIKCCSNLKSGATKSHVQPNPYVVYKFFDFADHDTAIIPNSNDPQFDDHMCFPVPMNPNLDRYLKSESLSFYVFDDSDTQQNTYIGKVDVPLISLAHDRYISGIFELTDHKKHHTGTIEVVLKWKFTYLLPSSSAAPEDLMNVIKKEESEADKKLHRASSVTTPVVVPIPKPRQRTIPTDKKVSFVDITSHQDSMSISDEDVQKSSPEMKVTKKLQVKASSVPDIPEPSEKIRIEIIALSLNDSRVAMDDTIQRLFVECRFYNFPAEETPVSLPKPKSGQWVYYNYSNVLYVDKETNQARRESLKTILQRPEMPNGSIQFTVVSDPPEDEQDLECEDIGISHVSLIEIFQEKKDIIEQNIDVFDAQVDGEVIGKLRITVEALHALYSIYEEYRDELET</sequence>
<dbReference type="GO" id="GO:1905515">
    <property type="term" value="P:non-motile cilium assembly"/>
    <property type="evidence" value="ECO:0007669"/>
    <property type="project" value="TreeGrafter"/>
</dbReference>
<evidence type="ECO:0000313" key="21">
    <source>
        <dbReference type="Proteomes" id="UP000515140"/>
    </source>
</evidence>
<evidence type="ECO:0000256" key="13">
    <source>
        <dbReference type="ARBA" id="ARBA00023273"/>
    </source>
</evidence>
<evidence type="ECO:0000256" key="12">
    <source>
        <dbReference type="ARBA" id="ARBA00023212"/>
    </source>
</evidence>
<organism evidence="21 22">
    <name type="scientific">Phascolarctos cinereus</name>
    <name type="common">Koala</name>
    <dbReference type="NCBI Taxonomy" id="38626"/>
    <lineage>
        <taxon>Eukaryota</taxon>
        <taxon>Metazoa</taxon>
        <taxon>Chordata</taxon>
        <taxon>Craniata</taxon>
        <taxon>Vertebrata</taxon>
        <taxon>Euteleostomi</taxon>
        <taxon>Mammalia</taxon>
        <taxon>Metatheria</taxon>
        <taxon>Diprotodontia</taxon>
        <taxon>Phascolarctidae</taxon>
        <taxon>Phascolarctos</taxon>
    </lineage>
</organism>
<dbReference type="Pfam" id="PF00168">
    <property type="entry name" value="C2"/>
    <property type="match status" value="1"/>
</dbReference>
<protein>
    <recommendedName>
        <fullName evidence="15">Protein fantom</fullName>
    </recommendedName>
    <alternativeName>
        <fullName evidence="16">Nephrocystin-8</fullName>
    </alternativeName>
    <alternativeName>
        <fullName evidence="17">RPGR-interacting protein 1-like protein</fullName>
    </alternativeName>
</protein>
<evidence type="ECO:0000256" key="1">
    <source>
        <dbReference type="ARBA" id="ARBA00004120"/>
    </source>
</evidence>
<evidence type="ECO:0000259" key="20">
    <source>
        <dbReference type="PROSITE" id="PS50004"/>
    </source>
</evidence>
<evidence type="ECO:0000256" key="14">
    <source>
        <dbReference type="ARBA" id="ARBA00058876"/>
    </source>
</evidence>
<keyword evidence="6" id="KW-0796">Tight junction</keyword>
<dbReference type="FunFam" id="2.60.40.150:FF:000196">
    <property type="entry name" value="Protein fantom"/>
    <property type="match status" value="1"/>
</dbReference>
<feature type="region of interest" description="Disordered" evidence="19">
    <location>
        <begin position="1"/>
        <end position="22"/>
    </location>
</feature>
<dbReference type="InterPro" id="IPR031139">
    <property type="entry name" value="RPGRIP1_fam"/>
</dbReference>
<evidence type="ECO:0000256" key="7">
    <source>
        <dbReference type="ARBA" id="ARBA00022490"/>
    </source>
</evidence>
<gene>
    <name evidence="22" type="primary">RPGRIP1L</name>
</gene>
<dbReference type="GO" id="GO:0005930">
    <property type="term" value="C:axoneme"/>
    <property type="evidence" value="ECO:0007669"/>
    <property type="project" value="UniProtKB-SubCell"/>
</dbReference>
<keyword evidence="12" id="KW-0206">Cytoskeleton</keyword>
<keyword evidence="10 18" id="KW-0175">Coiled coil</keyword>
<dbReference type="CTD" id="23322"/>
<evidence type="ECO:0000256" key="11">
    <source>
        <dbReference type="ARBA" id="ARBA00023069"/>
    </source>
</evidence>
<evidence type="ECO:0000256" key="8">
    <source>
        <dbReference type="ARBA" id="ARBA00022737"/>
    </source>
</evidence>
<comment type="subcellular location">
    <subcellularLocation>
        <location evidence="4">Cell junction</location>
        <location evidence="4">Tight junction</location>
    </subcellularLocation>
    <subcellularLocation>
        <location evidence="3">Cytoplasm</location>
        <location evidence="3">Cytoskeleton</location>
        <location evidence="3">Cilium axoneme</location>
    </subcellularLocation>
    <subcellularLocation>
        <location evidence="1">Cytoplasm</location>
        <location evidence="1">Cytoskeleton</location>
        <location evidence="1">Cilium basal body</location>
    </subcellularLocation>
    <subcellularLocation>
        <location evidence="2">Cytoplasm</location>
        <location evidence="2">Cytoskeleton</location>
        <location evidence="2">Microtubule organizing center</location>
        <location evidence="2">Centrosome</location>
    </subcellularLocation>
</comment>
<evidence type="ECO:0000256" key="17">
    <source>
        <dbReference type="ARBA" id="ARBA00082462"/>
    </source>
</evidence>